<feature type="domain" description="G-protein coupled receptors family 1 profile" evidence="6">
    <location>
        <begin position="165"/>
        <end position="435"/>
    </location>
</feature>
<dbReference type="GeneID" id="9801844"/>
<dbReference type="PANTHER" id="PTHR46273">
    <property type="entry name" value="MYOSUPPRESSIN RECEPTOR 1, ISOFORM B-RELATED"/>
    <property type="match status" value="1"/>
</dbReference>
<dbReference type="RefSeq" id="XP_003093113.2">
    <property type="nucleotide sequence ID" value="XM_003093065.2"/>
</dbReference>
<evidence type="ECO:0000313" key="7">
    <source>
        <dbReference type="EMBL" id="EFO94738.1"/>
    </source>
</evidence>
<feature type="transmembrane region" description="Helical" evidence="5">
    <location>
        <begin position="153"/>
        <end position="173"/>
    </location>
</feature>
<dbReference type="Gene3D" id="1.20.1070.10">
    <property type="entry name" value="Rhodopsin 7-helix transmembrane proteins"/>
    <property type="match status" value="1"/>
</dbReference>
<dbReference type="AlphaFoldDB" id="E3NEQ3"/>
<keyword evidence="3 5" id="KW-1133">Transmembrane helix</keyword>
<evidence type="ECO:0000256" key="5">
    <source>
        <dbReference type="SAM" id="Phobius"/>
    </source>
</evidence>
<evidence type="ECO:0000256" key="4">
    <source>
        <dbReference type="ARBA" id="ARBA00023136"/>
    </source>
</evidence>
<reference evidence="7" key="1">
    <citation type="submission" date="2007-07" db="EMBL/GenBank/DDBJ databases">
        <title>PCAP assembly of the Caenorhabditis remanei genome.</title>
        <authorList>
            <consortium name="The Caenorhabditis remanei Sequencing Consortium"/>
            <person name="Wilson R.K."/>
        </authorList>
    </citation>
    <scope>NUCLEOTIDE SEQUENCE [LARGE SCALE GENOMIC DNA]</scope>
    <source>
        <strain evidence="7">PB4641</strain>
    </source>
</reference>
<evidence type="ECO:0000256" key="1">
    <source>
        <dbReference type="ARBA" id="ARBA00004370"/>
    </source>
</evidence>
<dbReference type="SUPFAM" id="SSF81321">
    <property type="entry name" value="Family A G protein-coupled receptor-like"/>
    <property type="match status" value="1"/>
</dbReference>
<feature type="transmembrane region" description="Helical" evidence="5">
    <location>
        <begin position="185"/>
        <end position="206"/>
    </location>
</feature>
<dbReference type="Proteomes" id="UP000008281">
    <property type="component" value="Unassembled WGS sequence"/>
</dbReference>
<dbReference type="OMA" id="LINCYVA"/>
<dbReference type="SMART" id="SM01381">
    <property type="entry name" value="7TM_GPCR_Srsx"/>
    <property type="match status" value="1"/>
</dbReference>
<feature type="transmembrane region" description="Helical" evidence="5">
    <location>
        <begin position="218"/>
        <end position="249"/>
    </location>
</feature>
<keyword evidence="8" id="KW-1185">Reference proteome</keyword>
<dbReference type="FunCoup" id="E3NEQ3">
    <property type="interactions" value="2"/>
</dbReference>
<dbReference type="CDD" id="cd14978">
    <property type="entry name" value="7tmA_FMRFamide_R-like"/>
    <property type="match status" value="1"/>
</dbReference>
<accession>E3NEQ3</accession>
<dbReference type="OrthoDB" id="5864054at2759"/>
<organism evidence="8">
    <name type="scientific">Caenorhabditis remanei</name>
    <name type="common">Caenorhabditis vulgaris</name>
    <dbReference type="NCBI Taxonomy" id="31234"/>
    <lineage>
        <taxon>Eukaryota</taxon>
        <taxon>Metazoa</taxon>
        <taxon>Ecdysozoa</taxon>
        <taxon>Nematoda</taxon>
        <taxon>Chromadorea</taxon>
        <taxon>Rhabditida</taxon>
        <taxon>Rhabditina</taxon>
        <taxon>Rhabditomorpha</taxon>
        <taxon>Rhabditoidea</taxon>
        <taxon>Rhabditidae</taxon>
        <taxon>Peloderinae</taxon>
        <taxon>Caenorhabditis</taxon>
    </lineage>
</organism>
<feature type="transmembrane region" description="Helical" evidence="5">
    <location>
        <begin position="74"/>
        <end position="95"/>
    </location>
</feature>
<dbReference type="InterPro" id="IPR053219">
    <property type="entry name" value="GPCR_Dmsr-1"/>
</dbReference>
<dbReference type="eggNOG" id="ENOG502SHKI">
    <property type="taxonomic scope" value="Eukaryota"/>
</dbReference>
<dbReference type="PRINTS" id="PR00237">
    <property type="entry name" value="GPCRRHODOPSN"/>
</dbReference>
<dbReference type="KEGG" id="crq:GCK72_004867"/>
<evidence type="ECO:0000256" key="3">
    <source>
        <dbReference type="ARBA" id="ARBA00022989"/>
    </source>
</evidence>
<sequence length="512" mass="58840">MISLFLFSSFFSCPCHIISKGKSVGSTHSEHVFLTVLAPFSPCFFLIFQLLTVREWILDSEYFSKIILKKSHTFLTFPLPPNCPVLYQLFCTFSAPSHLFFSLFLQKKLIFHYFFADMECNDSRLFDTTNNVTYFVIEQFYRFRYLYSNVHPFLSFILCVLGLLANGVHILVLTRPRMRHSSVHTVLVCIAISDMGTMTSYLMYITRFEFMTDKEGYSYFWALFLKCHAMLSIALHAITLYLVVLMAFIRLSAMKLTTSRWLDHTRALTSAIFIALFVFVMCVPTLLAHQIDETNRELTVNGMYYKYSVGFSTLMMQNGCLLMKANLWLTGICLKAVPCLLLLTFTIALIHRLRENNEKRKILIKEERAKKRGDFTTYMLLLMVTVFLFTELPQGIMAILNALFTTQFHQMVYLNLADVLDLLSLINCYVAFLVYSFTSSRYRQTLFSLLPLTRVSYSGISTRQGTLKSHPNPGAKTLVQRANSVEVASVRSPLFDKSAATTRPNSAQPTDF</sequence>
<dbReference type="Pfam" id="PF10324">
    <property type="entry name" value="7TM_GPCR_Srw"/>
    <property type="match status" value="1"/>
</dbReference>
<dbReference type="PANTHER" id="PTHR46273:SF6">
    <property type="entry name" value="G-PROTEIN COUPLED RECEPTORS FAMILY 1 PROFILE DOMAIN-CONTAINING PROTEIN"/>
    <property type="match status" value="1"/>
</dbReference>
<dbReference type="HOGENOM" id="CLU_009579_24_4_1"/>
<dbReference type="STRING" id="31234.E3NEQ3"/>
<dbReference type="CTD" id="9801844"/>
<dbReference type="InParanoid" id="E3NEQ3"/>
<dbReference type="GO" id="GO:0005886">
    <property type="term" value="C:plasma membrane"/>
    <property type="evidence" value="ECO:0007669"/>
    <property type="project" value="TreeGrafter"/>
</dbReference>
<feature type="transmembrane region" description="Helical" evidence="5">
    <location>
        <begin position="31"/>
        <end position="53"/>
    </location>
</feature>
<proteinExistence type="predicted"/>
<dbReference type="InterPro" id="IPR000276">
    <property type="entry name" value="GPCR_Rhodpsn"/>
</dbReference>
<dbReference type="InterPro" id="IPR017452">
    <property type="entry name" value="GPCR_Rhodpsn_7TM"/>
</dbReference>
<gene>
    <name evidence="7" type="ORF">CRE_11488</name>
</gene>
<feature type="transmembrane region" description="Helical" evidence="5">
    <location>
        <begin position="270"/>
        <end position="291"/>
    </location>
</feature>
<evidence type="ECO:0000256" key="2">
    <source>
        <dbReference type="ARBA" id="ARBA00022692"/>
    </source>
</evidence>
<evidence type="ECO:0000259" key="6">
    <source>
        <dbReference type="PROSITE" id="PS50262"/>
    </source>
</evidence>
<dbReference type="EMBL" id="DS268625">
    <property type="protein sequence ID" value="EFO94738.1"/>
    <property type="molecule type" value="Genomic_DNA"/>
</dbReference>
<evidence type="ECO:0000313" key="8">
    <source>
        <dbReference type="Proteomes" id="UP000008281"/>
    </source>
</evidence>
<feature type="transmembrane region" description="Helical" evidence="5">
    <location>
        <begin position="378"/>
        <end position="400"/>
    </location>
</feature>
<name>E3NEQ3_CAERE</name>
<dbReference type="PROSITE" id="PS50262">
    <property type="entry name" value="G_PROTEIN_RECEP_F1_2"/>
    <property type="match status" value="1"/>
</dbReference>
<keyword evidence="4 5" id="KW-0472">Membrane</keyword>
<feature type="transmembrane region" description="Helical" evidence="5">
    <location>
        <begin position="412"/>
        <end position="435"/>
    </location>
</feature>
<comment type="subcellular location">
    <subcellularLocation>
        <location evidence="1">Membrane</location>
    </subcellularLocation>
</comment>
<dbReference type="InterPro" id="IPR019427">
    <property type="entry name" value="7TM_GPCR_serpentine_rcpt_Srw"/>
</dbReference>
<feature type="transmembrane region" description="Helical" evidence="5">
    <location>
        <begin position="325"/>
        <end position="350"/>
    </location>
</feature>
<dbReference type="GO" id="GO:0008528">
    <property type="term" value="F:G protein-coupled peptide receptor activity"/>
    <property type="evidence" value="ECO:0007669"/>
    <property type="project" value="InterPro"/>
</dbReference>
<protein>
    <recommendedName>
        <fullName evidence="6">G-protein coupled receptors family 1 profile domain-containing protein</fullName>
    </recommendedName>
</protein>
<keyword evidence="2 5" id="KW-0812">Transmembrane</keyword>